<dbReference type="RefSeq" id="WP_047119920.1">
    <property type="nucleotide sequence ID" value="NZ_CM125969.1"/>
</dbReference>
<evidence type="ECO:0000256" key="1">
    <source>
        <dbReference type="ARBA" id="ARBA00006484"/>
    </source>
</evidence>
<dbReference type="SMART" id="SM00822">
    <property type="entry name" value="PKS_KR"/>
    <property type="match status" value="1"/>
</dbReference>
<feature type="domain" description="Ketoreductase" evidence="4">
    <location>
        <begin position="6"/>
        <end position="175"/>
    </location>
</feature>
<dbReference type="Pfam" id="PF13561">
    <property type="entry name" value="adh_short_C2"/>
    <property type="match status" value="1"/>
</dbReference>
<comment type="caution">
    <text evidence="5">The sequence shown here is derived from an EMBL/GenBank/DDBJ whole genome shotgun (WGS) entry which is preliminary data.</text>
</comment>
<evidence type="ECO:0000313" key="5">
    <source>
        <dbReference type="EMBL" id="RBM00703.1"/>
    </source>
</evidence>
<evidence type="ECO:0000256" key="3">
    <source>
        <dbReference type="ARBA" id="ARBA00023027"/>
    </source>
</evidence>
<gene>
    <name evidence="5" type="ORF">C1H84_12275</name>
</gene>
<dbReference type="PRINTS" id="PR00080">
    <property type="entry name" value="SDRFAMILY"/>
</dbReference>
<dbReference type="FunFam" id="3.40.50.720:FF:000084">
    <property type="entry name" value="Short-chain dehydrogenase reductase"/>
    <property type="match status" value="1"/>
</dbReference>
<name>A0A365YF90_9MICC</name>
<dbReference type="SUPFAM" id="SSF51735">
    <property type="entry name" value="NAD(P)-binding Rossmann-fold domains"/>
    <property type="match status" value="1"/>
</dbReference>
<dbReference type="Proteomes" id="UP000252167">
    <property type="component" value="Unassembled WGS sequence"/>
</dbReference>
<reference evidence="5 6" key="1">
    <citation type="submission" date="2018-01" db="EMBL/GenBank/DDBJ databases">
        <title>Glutamicibacter soli strain NHPC-3 Whole genome sequence and assembly.</title>
        <authorList>
            <person name="Choudhury P."/>
            <person name="Gupta D."/>
            <person name="Sengupta K."/>
            <person name="Jawed A."/>
            <person name="Sultana N."/>
            <person name="Saha P."/>
        </authorList>
    </citation>
    <scope>NUCLEOTIDE SEQUENCE [LARGE SCALE GENOMIC DNA]</scope>
    <source>
        <strain evidence="5 6">NHPC-3</strain>
    </source>
</reference>
<dbReference type="Gene3D" id="3.40.50.720">
    <property type="entry name" value="NAD(P)-binding Rossmann-like Domain"/>
    <property type="match status" value="1"/>
</dbReference>
<dbReference type="PANTHER" id="PTHR24321">
    <property type="entry name" value="DEHYDROGENASES, SHORT CHAIN"/>
    <property type="match status" value="1"/>
</dbReference>
<comment type="similarity">
    <text evidence="1">Belongs to the short-chain dehydrogenases/reductases (SDR) family.</text>
</comment>
<dbReference type="PANTHER" id="PTHR24321:SF8">
    <property type="entry name" value="ESTRADIOL 17-BETA-DEHYDROGENASE 8-RELATED"/>
    <property type="match status" value="1"/>
</dbReference>
<dbReference type="GO" id="GO:0016491">
    <property type="term" value="F:oxidoreductase activity"/>
    <property type="evidence" value="ECO:0007669"/>
    <property type="project" value="UniProtKB-KW"/>
</dbReference>
<evidence type="ECO:0000259" key="4">
    <source>
        <dbReference type="SMART" id="SM00822"/>
    </source>
</evidence>
<dbReference type="NCBIfam" id="NF005559">
    <property type="entry name" value="PRK07231.1"/>
    <property type="match status" value="1"/>
</dbReference>
<accession>A0A365YF90</accession>
<keyword evidence="3" id="KW-0520">NAD</keyword>
<dbReference type="PROSITE" id="PS00061">
    <property type="entry name" value="ADH_SHORT"/>
    <property type="match status" value="1"/>
</dbReference>
<dbReference type="PRINTS" id="PR00081">
    <property type="entry name" value="GDHRDH"/>
</dbReference>
<dbReference type="InterPro" id="IPR057326">
    <property type="entry name" value="KR_dom"/>
</dbReference>
<organism evidence="5 6">
    <name type="scientific">Glutamicibacter soli</name>
    <dbReference type="NCBI Taxonomy" id="453836"/>
    <lineage>
        <taxon>Bacteria</taxon>
        <taxon>Bacillati</taxon>
        <taxon>Actinomycetota</taxon>
        <taxon>Actinomycetes</taxon>
        <taxon>Micrococcales</taxon>
        <taxon>Micrococcaceae</taxon>
        <taxon>Glutamicibacter</taxon>
    </lineage>
</organism>
<protein>
    <submittedName>
        <fullName evidence="5">3-oxoacyl-ACP reductase</fullName>
    </submittedName>
</protein>
<evidence type="ECO:0000256" key="2">
    <source>
        <dbReference type="ARBA" id="ARBA00023002"/>
    </source>
</evidence>
<evidence type="ECO:0000313" key="6">
    <source>
        <dbReference type="Proteomes" id="UP000252167"/>
    </source>
</evidence>
<dbReference type="EMBL" id="POAF01000005">
    <property type="protein sequence ID" value="RBM00703.1"/>
    <property type="molecule type" value="Genomic_DNA"/>
</dbReference>
<sequence>MRLAGKRALITGAASGMGAAHARAFIAEGATVLLADINDEAGRALAAELGDRASYAHLNVADAGDWEAAVAQAVAEFGGLDVLVNNAGIHDDAPLEDTTLESWNRVMDINLTGAFLGMRAAVRELKKSGASSIVNVSSTAGLEGYPNRHAYCASKWGLRGLTKSAALELADFGIRVNSVHPGAVATALTQALRPLTEEDLAGNSLERFARPEEVSGLILFLASDESSFCTGGEYAVDGGISAGTRY</sequence>
<dbReference type="InterPro" id="IPR036291">
    <property type="entry name" value="NAD(P)-bd_dom_sf"/>
</dbReference>
<dbReference type="NCBIfam" id="NF009466">
    <property type="entry name" value="PRK12826.1-2"/>
    <property type="match status" value="1"/>
</dbReference>
<keyword evidence="2" id="KW-0560">Oxidoreductase</keyword>
<dbReference type="AlphaFoldDB" id="A0A365YF90"/>
<dbReference type="InterPro" id="IPR020904">
    <property type="entry name" value="Sc_DH/Rdtase_CS"/>
</dbReference>
<dbReference type="InterPro" id="IPR002347">
    <property type="entry name" value="SDR_fam"/>
</dbReference>
<keyword evidence="6" id="KW-1185">Reference proteome</keyword>
<proteinExistence type="inferred from homology"/>